<sequence length="89" mass="9123">MGCGGTAAAVLSTAVVVGRPEPGSEPRAFPLRDRCRRGDCGFVALTRGGGPTLNGPCPSTTMGDRPKFASTTSLTPPKMRSSLVCPCAR</sequence>
<evidence type="ECO:0000313" key="2">
    <source>
        <dbReference type="EMBL" id="MXU86008.1"/>
    </source>
</evidence>
<organism evidence="2">
    <name type="scientific">Ixodes ricinus</name>
    <name type="common">Common tick</name>
    <name type="synonym">Acarus ricinus</name>
    <dbReference type="NCBI Taxonomy" id="34613"/>
    <lineage>
        <taxon>Eukaryota</taxon>
        <taxon>Metazoa</taxon>
        <taxon>Ecdysozoa</taxon>
        <taxon>Arthropoda</taxon>
        <taxon>Chelicerata</taxon>
        <taxon>Arachnida</taxon>
        <taxon>Acari</taxon>
        <taxon>Parasitiformes</taxon>
        <taxon>Ixodida</taxon>
        <taxon>Ixodoidea</taxon>
        <taxon>Ixodidae</taxon>
        <taxon>Ixodinae</taxon>
        <taxon>Ixodes</taxon>
    </lineage>
</organism>
<name>A0A6B0U304_IXORI</name>
<proteinExistence type="predicted"/>
<dbReference type="EMBL" id="GIFC01003925">
    <property type="protein sequence ID" value="MXU86008.1"/>
    <property type="molecule type" value="Transcribed_RNA"/>
</dbReference>
<accession>A0A6B0U304</accession>
<reference evidence="2" key="1">
    <citation type="submission" date="2019-12" db="EMBL/GenBank/DDBJ databases">
        <title>An insight into the sialome of adult female Ixodes ricinus ticks feeding for 6 days.</title>
        <authorList>
            <person name="Perner J."/>
            <person name="Ribeiro J.M.C."/>
        </authorList>
    </citation>
    <scope>NUCLEOTIDE SEQUENCE</scope>
    <source>
        <strain evidence="2">Semi-engorged</strain>
        <tissue evidence="2">Salivary glands</tissue>
    </source>
</reference>
<dbReference type="AlphaFoldDB" id="A0A6B0U304"/>
<evidence type="ECO:0000256" key="1">
    <source>
        <dbReference type="SAM" id="MobiDB-lite"/>
    </source>
</evidence>
<feature type="region of interest" description="Disordered" evidence="1">
    <location>
        <begin position="51"/>
        <end position="81"/>
    </location>
</feature>
<protein>
    <submittedName>
        <fullName evidence="2">Putative secreted protein</fullName>
    </submittedName>
</protein>